<feature type="compositionally biased region" description="Basic and acidic residues" evidence="1">
    <location>
        <begin position="64"/>
        <end position="73"/>
    </location>
</feature>
<feature type="region of interest" description="Disordered" evidence="1">
    <location>
        <begin position="255"/>
        <end position="295"/>
    </location>
</feature>
<evidence type="ECO:0000313" key="2">
    <source>
        <dbReference type="EMBL" id="KAG5511917.1"/>
    </source>
</evidence>
<dbReference type="AlphaFoldDB" id="A0A836LLU6"/>
<organism evidence="2 3">
    <name type="scientific">Porcisia hertigi</name>
    <dbReference type="NCBI Taxonomy" id="2761500"/>
    <lineage>
        <taxon>Eukaryota</taxon>
        <taxon>Discoba</taxon>
        <taxon>Euglenozoa</taxon>
        <taxon>Kinetoplastea</taxon>
        <taxon>Metakinetoplastina</taxon>
        <taxon>Trypanosomatida</taxon>
        <taxon>Trypanosomatidae</taxon>
        <taxon>Leishmaniinae</taxon>
        <taxon>Porcisia</taxon>
    </lineage>
</organism>
<sequence>MSSDFESLSCDLESIENRWHDSLSDLDVLDEAAGRERTPPRRHLTARASVPRGGDRYGLPLDTSGRDTREHRWGVPGNRDGGVTNEVNATFQVTHGDLRSKRSETQPRRRGDGGYRVLPTEEESPMRGSRCPPATIARGSVKSRMSLDNLQSALAATVVSSRDARIEKKAAPATLGQATCPPDSGTLTPVTSAATTSPCLSPRHTRGSPDGDGNACDDDYREAEEEAGRANLDDPEKVPHGRLACTESGVAISSKPLSLPLPRRSARDSDGFYNTSLLQDDDDDDDDDENDAHESDLCRRHAAVANSAAVPRLSAAFGASPPHQHGNDALISCPRVPVTNEDKNSHPSQFYECPALALSAGAPTVSTPRCLSIASRRNAAADELCRLAVMLPTMSITQWLSLVITLLVPVNLLCLDLMALGWIRRHVDTSYGDPSSALPSPGQFTSSTSSRVGNCCSAVISTRVQAASSLSCANDSKSISAVGATTVSSTPIGAERRCGIANAGNSGKDDASNSSSSSAHTVPAFCSVILWLLAPNGLLCRLVIHRLRRSHVKAAADGREPQSEPVTDSPRHRAPVAEADEFHDLRTEWQELCDVYERVRQLAPQLEVIQLFIRYACLLIMVHAALPCATAVSEWADTWLLKGQGPEEEKASAHITGSGRAETDPANAAAASSSSRRTVKAMTAT</sequence>
<feature type="region of interest" description="Disordered" evidence="1">
    <location>
        <begin position="30"/>
        <end position="83"/>
    </location>
</feature>
<feature type="region of interest" description="Disordered" evidence="1">
    <location>
        <begin position="647"/>
        <end position="685"/>
    </location>
</feature>
<dbReference type="RefSeq" id="XP_067759873.1">
    <property type="nucleotide sequence ID" value="XM_067903673.1"/>
</dbReference>
<comment type="caution">
    <text evidence="2">The sequence shown here is derived from an EMBL/GenBank/DDBJ whole genome shotgun (WGS) entry which is preliminary data.</text>
</comment>
<proteinExistence type="predicted"/>
<dbReference type="OrthoDB" id="267251at2759"/>
<accession>A0A836LLU6</accession>
<feature type="compositionally biased region" description="Polar residues" evidence="1">
    <location>
        <begin position="185"/>
        <end position="199"/>
    </location>
</feature>
<feature type="region of interest" description="Disordered" evidence="1">
    <location>
        <begin position="170"/>
        <end position="218"/>
    </location>
</feature>
<protein>
    <submittedName>
        <fullName evidence="2">Uncharacterized protein</fullName>
    </submittedName>
</protein>
<evidence type="ECO:0000256" key="1">
    <source>
        <dbReference type="SAM" id="MobiDB-lite"/>
    </source>
</evidence>
<feature type="region of interest" description="Disordered" evidence="1">
    <location>
        <begin position="554"/>
        <end position="574"/>
    </location>
</feature>
<feature type="compositionally biased region" description="Acidic residues" evidence="1">
    <location>
        <begin position="279"/>
        <end position="291"/>
    </location>
</feature>
<dbReference type="EMBL" id="JAFJZO010000003">
    <property type="protein sequence ID" value="KAG5511917.1"/>
    <property type="molecule type" value="Genomic_DNA"/>
</dbReference>
<reference evidence="2 3" key="1">
    <citation type="submission" date="2021-02" db="EMBL/GenBank/DDBJ databases">
        <title>Porcisia hertigi Genome sequencing and assembly.</title>
        <authorList>
            <person name="Almutairi H."/>
            <person name="Gatherer D."/>
        </authorList>
    </citation>
    <scope>NUCLEOTIDE SEQUENCE [LARGE SCALE GENOMIC DNA]</scope>
    <source>
        <strain evidence="2 3">C119</strain>
    </source>
</reference>
<feature type="compositionally biased region" description="Basic and acidic residues" evidence="1">
    <location>
        <begin position="96"/>
        <end position="113"/>
    </location>
</feature>
<dbReference type="Proteomes" id="UP000674318">
    <property type="component" value="Chromosome 3"/>
</dbReference>
<dbReference type="KEGG" id="phet:94293750"/>
<keyword evidence="3" id="KW-1185">Reference proteome</keyword>
<evidence type="ECO:0000313" key="3">
    <source>
        <dbReference type="Proteomes" id="UP000674318"/>
    </source>
</evidence>
<feature type="region of interest" description="Disordered" evidence="1">
    <location>
        <begin position="95"/>
        <end position="133"/>
    </location>
</feature>
<dbReference type="GeneID" id="94293750"/>
<name>A0A836LLU6_9TRYP</name>
<gene>
    <name evidence="2" type="ORF">JKF63_07742</name>
</gene>